<dbReference type="FunFam" id="3.40.50.1820:FF:000214">
    <property type="entry name" value="Toxin biosynthesis protein, putative"/>
    <property type="match status" value="1"/>
</dbReference>
<dbReference type="GeneID" id="34577533"/>
<dbReference type="STRING" id="1835702.A0A1F5LEZ1"/>
<dbReference type="Proteomes" id="UP000177622">
    <property type="component" value="Unassembled WGS sequence"/>
</dbReference>
<dbReference type="OrthoDB" id="94039at2759"/>
<feature type="region of interest" description="Disordered" evidence="1">
    <location>
        <begin position="414"/>
        <end position="442"/>
    </location>
</feature>
<comment type="caution">
    <text evidence="3">The sequence shown here is derived from an EMBL/GenBank/DDBJ whole genome shotgun (WGS) entry which is preliminary data.</text>
</comment>
<keyword evidence="4" id="KW-1185">Reference proteome</keyword>
<evidence type="ECO:0000313" key="3">
    <source>
        <dbReference type="EMBL" id="OGE51705.1"/>
    </source>
</evidence>
<protein>
    <recommendedName>
        <fullName evidence="2">AB hydrolase-1 domain-containing protein</fullName>
    </recommendedName>
</protein>
<dbReference type="InterPro" id="IPR000073">
    <property type="entry name" value="AB_hydrolase_1"/>
</dbReference>
<accession>A0A1F5LEZ1</accession>
<dbReference type="EMBL" id="LXJU01000012">
    <property type="protein sequence ID" value="OGE51705.1"/>
    <property type="molecule type" value="Genomic_DNA"/>
</dbReference>
<evidence type="ECO:0000256" key="1">
    <source>
        <dbReference type="SAM" id="MobiDB-lite"/>
    </source>
</evidence>
<dbReference type="GO" id="GO:0017000">
    <property type="term" value="P:antibiotic biosynthetic process"/>
    <property type="evidence" value="ECO:0007669"/>
    <property type="project" value="UniProtKB-ARBA"/>
</dbReference>
<dbReference type="GO" id="GO:0072330">
    <property type="term" value="P:monocarboxylic acid biosynthetic process"/>
    <property type="evidence" value="ECO:0007669"/>
    <property type="project" value="UniProtKB-ARBA"/>
</dbReference>
<dbReference type="AlphaFoldDB" id="A0A1F5LEZ1"/>
<evidence type="ECO:0000313" key="4">
    <source>
        <dbReference type="Proteomes" id="UP000177622"/>
    </source>
</evidence>
<dbReference type="SUPFAM" id="SSF53474">
    <property type="entry name" value="alpha/beta-Hydrolases"/>
    <property type="match status" value="1"/>
</dbReference>
<reference evidence="3 4" key="1">
    <citation type="journal article" date="2016" name="Sci. Rep.">
        <title>Penicillium arizonense, a new, genome sequenced fungal species, reveals a high chemical diversity in secreted metabolites.</title>
        <authorList>
            <person name="Grijseels S."/>
            <person name="Nielsen J.C."/>
            <person name="Randelovic M."/>
            <person name="Nielsen J."/>
            <person name="Nielsen K.F."/>
            <person name="Workman M."/>
            <person name="Frisvad J.C."/>
        </authorList>
    </citation>
    <scope>NUCLEOTIDE SEQUENCE [LARGE SCALE GENOMIC DNA]</scope>
    <source>
        <strain evidence="3 4">CBS 141311</strain>
    </source>
</reference>
<evidence type="ECO:0000259" key="2">
    <source>
        <dbReference type="Pfam" id="PF12697"/>
    </source>
</evidence>
<gene>
    <name evidence="3" type="ORF">PENARI_c012G00999</name>
</gene>
<dbReference type="Pfam" id="PF12697">
    <property type="entry name" value="Abhydrolase_6"/>
    <property type="match status" value="1"/>
</dbReference>
<name>A0A1F5LEZ1_PENAI</name>
<feature type="domain" description="AB hydrolase-1" evidence="2">
    <location>
        <begin position="93"/>
        <end position="384"/>
    </location>
</feature>
<dbReference type="RefSeq" id="XP_022487149.1">
    <property type="nucleotide sequence ID" value="XM_022632799.1"/>
</dbReference>
<proteinExistence type="predicted"/>
<sequence length="442" mass="49512">MEPPTSDVFRVLEHVVPCQYISEYPGAKANGQADGLKLAVKQYIPIDNPDPQTGDVTILGAHANGLTKELYEPFWEDLYASSKSQGFNIRAIWMADVSNEGQSGIINEGTLGDDPSWFDHSRDLLHLVNVKRSEMPQPIIGIGHSLGGIPMVNLSYMHPRLLHSLILMDPVIQRERTKLDDHRNLDGSQMATEITKLSLFRRDKWPSRKAAAASFQRNPYFQIWDPRVLKKWIEYGLRDAPTAVYSLDNEPHGKTDRGDIPVTLTTTRHQEVFNTARPVWDHSGRSDSHLTHPDLDQSIPKSYKFYRPESARVFAQLAFLRPSVLYIYGSKSGFAFPALTADKLKKTGTAVGGSGGAARGRVKEILLDQVGHLIPLEVPQRCAENVAPWLRSELSRWHSEEKALAARFDRTTATEQASSSDQWKKLFASPGSRPQGPATWKL</sequence>
<organism evidence="3 4">
    <name type="scientific">Penicillium arizonense</name>
    <dbReference type="NCBI Taxonomy" id="1835702"/>
    <lineage>
        <taxon>Eukaryota</taxon>
        <taxon>Fungi</taxon>
        <taxon>Dikarya</taxon>
        <taxon>Ascomycota</taxon>
        <taxon>Pezizomycotina</taxon>
        <taxon>Eurotiomycetes</taxon>
        <taxon>Eurotiomycetidae</taxon>
        <taxon>Eurotiales</taxon>
        <taxon>Aspergillaceae</taxon>
        <taxon>Penicillium</taxon>
    </lineage>
</organism>
<dbReference type="Gene3D" id="3.40.50.1820">
    <property type="entry name" value="alpha/beta hydrolase"/>
    <property type="match status" value="1"/>
</dbReference>
<dbReference type="InterPro" id="IPR029058">
    <property type="entry name" value="AB_hydrolase_fold"/>
</dbReference>